<dbReference type="EMBL" id="ADLN01000120">
    <property type="protein sequence ID" value="EHI57504.1"/>
    <property type="molecule type" value="Genomic_DNA"/>
</dbReference>
<feature type="domain" description="HTH gntR-type" evidence="4">
    <location>
        <begin position="245"/>
        <end position="313"/>
    </location>
</feature>
<evidence type="ECO:0000313" key="5">
    <source>
        <dbReference type="EMBL" id="EHI57504.1"/>
    </source>
</evidence>
<evidence type="ECO:0000259" key="4">
    <source>
        <dbReference type="PROSITE" id="PS50949"/>
    </source>
</evidence>
<reference evidence="5 6" key="1">
    <citation type="submission" date="2011-08" db="EMBL/GenBank/DDBJ databases">
        <title>The Genome Sequence of Clostridium hathewayi WAL-18680.</title>
        <authorList>
            <consortium name="The Broad Institute Genome Sequencing Platform"/>
            <person name="Earl A."/>
            <person name="Ward D."/>
            <person name="Feldgarden M."/>
            <person name="Gevers D."/>
            <person name="Finegold S.M."/>
            <person name="Summanen P.H."/>
            <person name="Molitoris D.R."/>
            <person name="Song M."/>
            <person name="Daigneault M."/>
            <person name="Allen-Vercoe E."/>
            <person name="Young S.K."/>
            <person name="Zeng Q."/>
            <person name="Gargeya S."/>
            <person name="Fitzgerald M."/>
            <person name="Haas B."/>
            <person name="Abouelleil A."/>
            <person name="Alvarado L."/>
            <person name="Arachchi H.M."/>
            <person name="Berlin A."/>
            <person name="Brown A."/>
            <person name="Chapman S.B."/>
            <person name="Chen Z."/>
            <person name="Dunbar C."/>
            <person name="Freedman E."/>
            <person name="Gearin G."/>
            <person name="Gellesch M."/>
            <person name="Goldberg J."/>
            <person name="Griggs A."/>
            <person name="Gujja S."/>
            <person name="Heiman D."/>
            <person name="Howarth C."/>
            <person name="Larson L."/>
            <person name="Lui A."/>
            <person name="MacDonald P.J.P."/>
            <person name="Montmayeur A."/>
            <person name="Murphy C."/>
            <person name="Neiman D."/>
            <person name="Pearson M."/>
            <person name="Priest M."/>
            <person name="Roberts A."/>
            <person name="Saif S."/>
            <person name="Shea T."/>
            <person name="Shenoy N."/>
            <person name="Sisk P."/>
            <person name="Stolte C."/>
            <person name="Sykes S."/>
            <person name="Wortman J."/>
            <person name="Nusbaum C."/>
            <person name="Birren B."/>
        </authorList>
    </citation>
    <scope>NUCLEOTIDE SEQUENCE [LARGE SCALE GENOMIC DNA]</scope>
    <source>
        <strain evidence="5 6">WAL-18680</strain>
    </source>
</reference>
<evidence type="ECO:0000313" key="6">
    <source>
        <dbReference type="Proteomes" id="UP000005384"/>
    </source>
</evidence>
<dbReference type="SMART" id="SM00345">
    <property type="entry name" value="HTH_GNTR"/>
    <property type="match status" value="2"/>
</dbReference>
<dbReference type="InterPro" id="IPR036388">
    <property type="entry name" value="WH-like_DNA-bd_sf"/>
</dbReference>
<dbReference type="CDD" id="cd07377">
    <property type="entry name" value="WHTH_GntR"/>
    <property type="match status" value="2"/>
</dbReference>
<dbReference type="HOGENOM" id="CLU_042897_0_0_9"/>
<dbReference type="Pfam" id="PF00392">
    <property type="entry name" value="GntR"/>
    <property type="match status" value="2"/>
</dbReference>
<proteinExistence type="predicted"/>
<keyword evidence="6" id="KW-1185">Reference proteome</keyword>
<keyword evidence="3" id="KW-0804">Transcription</keyword>
<keyword evidence="1" id="KW-0805">Transcription regulation</keyword>
<dbReference type="Proteomes" id="UP000005384">
    <property type="component" value="Unassembled WGS sequence"/>
</dbReference>
<feature type="domain" description="HTH gntR-type" evidence="4">
    <location>
        <begin position="5"/>
        <end position="73"/>
    </location>
</feature>
<gene>
    <name evidence="5" type="ORF">HMPREF9473_04613</name>
</gene>
<sequence length="488" mass="55451">MKYDGMMYERVFQILKYKIESGLLPAGTSLPSRSDLCQELGTSEKTVRRALTMLEEAGLIETRQRKRPVVCAGRDEVHLTTRLALEKIDADITSDVLKTGVLLCYPIIKNGIALCEPEDLYIPRKIVEHMNIEDGEEFWKLSKRLWRFFVARNENDLSLQVVESLGLSDLKPLQDDRTVRARFYEQLKEFMRALEHGEAPESVHFDDMSGIYGLAEGERPAFRAAPDSAVLLGRKQLEKLLAGAEVRYSAVYMDILGLIAAERYRPGDKLPSHKELQTIYGVSVDTTIKAIQILQDWGVVRTVRGNGIFVEMDREELEKIQVPAHLIAYHVRRYLDSLELLALTIEGAAACAAPRITEQAIQEAKAEIIRQWEEEYLYERTPAILLKLITEHVGIDALNAIYMLLQRNFRIGRSIPGLLNTSKTPVNCEIHEKCVDVIELLSAGNQEAFSEKASLLFEDIYRLVIEECKRLGFYEAAVEIYDGSALWK</sequence>
<comment type="caution">
    <text evidence="5">The sequence shown here is derived from an EMBL/GenBank/DDBJ whole genome shotgun (WGS) entry which is preliminary data.</text>
</comment>
<organism evidence="5 6">
    <name type="scientific">Hungatella hathewayi WAL-18680</name>
    <dbReference type="NCBI Taxonomy" id="742737"/>
    <lineage>
        <taxon>Bacteria</taxon>
        <taxon>Bacillati</taxon>
        <taxon>Bacillota</taxon>
        <taxon>Clostridia</taxon>
        <taxon>Lachnospirales</taxon>
        <taxon>Lachnospiraceae</taxon>
        <taxon>Hungatella</taxon>
    </lineage>
</organism>
<evidence type="ECO:0000256" key="1">
    <source>
        <dbReference type="ARBA" id="ARBA00023015"/>
    </source>
</evidence>
<keyword evidence="2" id="KW-0238">DNA-binding</keyword>
<dbReference type="InterPro" id="IPR050679">
    <property type="entry name" value="Bact_HTH_transcr_reg"/>
</dbReference>
<dbReference type="PANTHER" id="PTHR44846:SF17">
    <property type="entry name" value="GNTR-FAMILY TRANSCRIPTIONAL REGULATOR"/>
    <property type="match status" value="1"/>
</dbReference>
<evidence type="ECO:0000256" key="2">
    <source>
        <dbReference type="ARBA" id="ARBA00023125"/>
    </source>
</evidence>
<dbReference type="PROSITE" id="PS50949">
    <property type="entry name" value="HTH_GNTR"/>
    <property type="match status" value="2"/>
</dbReference>
<dbReference type="InterPro" id="IPR000524">
    <property type="entry name" value="Tscrpt_reg_HTH_GntR"/>
</dbReference>
<dbReference type="AlphaFoldDB" id="G5IM85"/>
<protein>
    <recommendedName>
        <fullName evidence="4">HTH gntR-type domain-containing protein</fullName>
    </recommendedName>
</protein>
<dbReference type="Gene3D" id="1.10.10.10">
    <property type="entry name" value="Winged helix-like DNA-binding domain superfamily/Winged helix DNA-binding domain"/>
    <property type="match status" value="2"/>
</dbReference>
<name>G5IM85_9FIRM</name>
<dbReference type="PATRIC" id="fig|742737.3.peg.4600"/>
<dbReference type="GO" id="GO:0003677">
    <property type="term" value="F:DNA binding"/>
    <property type="evidence" value="ECO:0007669"/>
    <property type="project" value="UniProtKB-KW"/>
</dbReference>
<dbReference type="PANTHER" id="PTHR44846">
    <property type="entry name" value="MANNOSYL-D-GLYCERATE TRANSPORT/METABOLISM SYSTEM REPRESSOR MNGR-RELATED"/>
    <property type="match status" value="1"/>
</dbReference>
<dbReference type="GO" id="GO:0045892">
    <property type="term" value="P:negative regulation of DNA-templated transcription"/>
    <property type="evidence" value="ECO:0007669"/>
    <property type="project" value="TreeGrafter"/>
</dbReference>
<evidence type="ECO:0000256" key="3">
    <source>
        <dbReference type="ARBA" id="ARBA00023163"/>
    </source>
</evidence>
<dbReference type="PRINTS" id="PR00035">
    <property type="entry name" value="HTHGNTR"/>
</dbReference>
<dbReference type="GO" id="GO:0003700">
    <property type="term" value="F:DNA-binding transcription factor activity"/>
    <property type="evidence" value="ECO:0007669"/>
    <property type="project" value="InterPro"/>
</dbReference>
<dbReference type="InterPro" id="IPR036390">
    <property type="entry name" value="WH_DNA-bd_sf"/>
</dbReference>
<dbReference type="SUPFAM" id="SSF46785">
    <property type="entry name" value="Winged helix' DNA-binding domain"/>
    <property type="match status" value="2"/>
</dbReference>
<accession>G5IM85</accession>